<dbReference type="AlphaFoldDB" id="A0A084ZP26"/>
<name>A0A084ZP26_9ENTR</name>
<organism evidence="1 2">
    <name type="scientific">Trabulsiella guamensis ATCC 49490</name>
    <dbReference type="NCBI Taxonomy" id="1005994"/>
    <lineage>
        <taxon>Bacteria</taxon>
        <taxon>Pseudomonadati</taxon>
        <taxon>Pseudomonadota</taxon>
        <taxon>Gammaproteobacteria</taxon>
        <taxon>Enterobacterales</taxon>
        <taxon>Enterobacteriaceae</taxon>
        <taxon>Trabulsiella</taxon>
    </lineage>
</organism>
<protein>
    <submittedName>
        <fullName evidence="1">Uncharacterized protein</fullName>
    </submittedName>
</protein>
<dbReference type="Proteomes" id="UP000028630">
    <property type="component" value="Unassembled WGS sequence"/>
</dbReference>
<evidence type="ECO:0000313" key="2">
    <source>
        <dbReference type="Proteomes" id="UP000028630"/>
    </source>
</evidence>
<keyword evidence="2" id="KW-1185">Reference proteome</keyword>
<dbReference type="EMBL" id="JMTB01000117">
    <property type="protein sequence ID" value="KFB99220.1"/>
    <property type="molecule type" value="Genomic_DNA"/>
</dbReference>
<gene>
    <name evidence="1" type="ORF">GTGU_04222</name>
</gene>
<reference evidence="2" key="1">
    <citation type="submission" date="2014-05" db="EMBL/GenBank/DDBJ databases">
        <title>ATOL: Assembling a taxonomically balanced genome-scale reconstruction of the evolutionary history of the Enterobacteriaceae.</title>
        <authorList>
            <person name="Plunkett G. III"/>
            <person name="Neeno-Eckwall E.C."/>
            <person name="Glasner J.D."/>
            <person name="Perna N.T."/>
        </authorList>
    </citation>
    <scope>NUCLEOTIDE SEQUENCE [LARGE SCALE GENOMIC DNA]</scope>
    <source>
        <strain evidence="2">ATCC 49490</strain>
    </source>
</reference>
<sequence>MFILLMNEKRHLFVLCLFIIVEVDILMKKYVFLKYLILIDK</sequence>
<evidence type="ECO:0000313" key="1">
    <source>
        <dbReference type="EMBL" id="KFB99220.1"/>
    </source>
</evidence>
<comment type="caution">
    <text evidence="1">The sequence shown here is derived from an EMBL/GenBank/DDBJ whole genome shotgun (WGS) entry which is preliminary data.</text>
</comment>
<proteinExistence type="predicted"/>
<accession>A0A084ZP26</accession>